<dbReference type="Proteomes" id="UP000548632">
    <property type="component" value="Unassembled WGS sequence"/>
</dbReference>
<keyword evidence="2" id="KW-1185">Reference proteome</keyword>
<evidence type="ECO:0000313" key="2">
    <source>
        <dbReference type="Proteomes" id="UP000548632"/>
    </source>
</evidence>
<comment type="caution">
    <text evidence="1">The sequence shown here is derived from an EMBL/GenBank/DDBJ whole genome shotgun (WGS) entry which is preliminary data.</text>
</comment>
<dbReference type="RefSeq" id="WP_182583676.1">
    <property type="nucleotide sequence ID" value="NZ_JABVCQ010000013.1"/>
</dbReference>
<accession>A0A839HA54</accession>
<protein>
    <submittedName>
        <fullName evidence="1">Uncharacterized protein</fullName>
    </submittedName>
</protein>
<dbReference type="AlphaFoldDB" id="A0A839HA54"/>
<reference evidence="1 2" key="1">
    <citation type="journal article" date="2020" name="Arch. Microbiol.">
        <title>The genome sequence of the giant phototrophic gammaproteobacterium Thiospirillum jenense gives insight into its physiological properties and phylogenetic relationships.</title>
        <authorList>
            <person name="Imhoff J.F."/>
            <person name="Meyer T.E."/>
            <person name="Kyndt J.A."/>
        </authorList>
    </citation>
    <scope>NUCLEOTIDE SEQUENCE [LARGE SCALE GENOMIC DNA]</scope>
    <source>
        <strain evidence="1 2">DSM 216</strain>
    </source>
</reference>
<gene>
    <name evidence="1" type="ORF">HUK38_07345</name>
</gene>
<organism evidence="1 2">
    <name type="scientific">Thiospirillum jenense</name>
    <dbReference type="NCBI Taxonomy" id="1653858"/>
    <lineage>
        <taxon>Bacteria</taxon>
        <taxon>Pseudomonadati</taxon>
        <taxon>Pseudomonadota</taxon>
        <taxon>Gammaproteobacteria</taxon>
        <taxon>Chromatiales</taxon>
        <taxon>Chromatiaceae</taxon>
        <taxon>Thiospirillum</taxon>
    </lineage>
</organism>
<dbReference type="EMBL" id="JABVCQ010000013">
    <property type="protein sequence ID" value="MBB1126045.1"/>
    <property type="molecule type" value="Genomic_DNA"/>
</dbReference>
<evidence type="ECO:0000313" key="1">
    <source>
        <dbReference type="EMBL" id="MBB1126045.1"/>
    </source>
</evidence>
<proteinExistence type="predicted"/>
<sequence length="184" mass="19925">MDINSLKPGAIIRGPIIPESIQVVVVTDIGASIQIQGKGLETGQFHDLFVTREQIKQITVTPDKRPFDGDAHRFQLGIEAMRLDTICQGQTLSGIVPSQTVRVMAAILIGQAALQLIYRIADGSIKDCLLDQTTAAAIHAVEECIAFNGDAAIFQLACEAKRISLAFLFDPMMAVHISNRVVLT</sequence>
<name>A0A839HA54_9GAMM</name>